<reference evidence="8 9" key="2">
    <citation type="submission" date="2021-01" db="EMBL/GenBank/DDBJ databases">
        <title>Genomic Encyclopedia of Type Strains, Phase IV (KMG-IV): sequencing the most valuable type-strain genomes for metagenomic binning, comparative biology and taxonomic classification.</title>
        <authorList>
            <person name="Goeker M."/>
        </authorList>
    </citation>
    <scope>NUCLEOTIDE SEQUENCE [LARGE SCALE GENOMIC DNA]</scope>
    <source>
        <strain evidence="8 9">DSM 6130</strain>
    </source>
</reference>
<evidence type="ECO:0000256" key="1">
    <source>
        <dbReference type="ARBA" id="ARBA00006926"/>
    </source>
</evidence>
<dbReference type="Proteomes" id="UP000758856">
    <property type="component" value="Unassembled WGS sequence"/>
</dbReference>
<dbReference type="PRINTS" id="PR01011">
    <property type="entry name" value="GLUTPROXDASE"/>
</dbReference>
<feature type="signal peptide" evidence="6">
    <location>
        <begin position="1"/>
        <end position="24"/>
    </location>
</feature>
<gene>
    <name evidence="7" type="ORF">GCM10008170_13380</name>
    <name evidence="8" type="ORF">JOD31_000240</name>
</gene>
<feature type="chain" id="PRO_5040868216" description="Glutathione peroxidase" evidence="6">
    <location>
        <begin position="25"/>
        <end position="192"/>
    </location>
</feature>
<proteinExistence type="inferred from homology"/>
<dbReference type="Proteomes" id="UP001143400">
    <property type="component" value="Unassembled WGS sequence"/>
</dbReference>
<reference evidence="7" key="3">
    <citation type="submission" date="2023-01" db="EMBL/GenBank/DDBJ databases">
        <authorList>
            <person name="Sun Q."/>
            <person name="Evtushenko L."/>
        </authorList>
    </citation>
    <scope>NUCLEOTIDE SEQUENCE</scope>
    <source>
        <strain evidence="7">VKM B-1606</strain>
    </source>
</reference>
<dbReference type="RefSeq" id="WP_204948499.1">
    <property type="nucleotide sequence ID" value="NZ_BSFF01000002.1"/>
</dbReference>
<evidence type="ECO:0000313" key="8">
    <source>
        <dbReference type="EMBL" id="MBM7850028.1"/>
    </source>
</evidence>
<evidence type="ECO:0000256" key="5">
    <source>
        <dbReference type="RuleBase" id="RU000499"/>
    </source>
</evidence>
<sequence>MPSMIARFAGALLALAVCLPAADAAERSETTAAAFAFDGLEGGKIRLASYVGTPILVVNTASRCGFAGQLGDLGELWTRYRDRGLAVIAVPSDDFRQEPGDAATIRQSAESHHATFPFAAKQHVTGDAAHPFYRWAARAAPDGAPRWNFHKYLIGADGGLVASFGPSTRPTDPKVVAAIERELNAAGAVTVR</sequence>
<dbReference type="PROSITE" id="PS51355">
    <property type="entry name" value="GLUTATHIONE_PEROXID_3"/>
    <property type="match status" value="1"/>
</dbReference>
<comment type="caution">
    <text evidence="7">The sequence shown here is derived from an EMBL/GenBank/DDBJ whole genome shotgun (WGS) entry which is preliminary data.</text>
</comment>
<reference evidence="7" key="1">
    <citation type="journal article" date="2014" name="Int. J. Syst. Evol. Microbiol.">
        <title>Complete genome sequence of Corynebacterium casei LMG S-19264T (=DSM 44701T), isolated from a smear-ripened cheese.</title>
        <authorList>
            <consortium name="US DOE Joint Genome Institute (JGI-PGF)"/>
            <person name="Walter F."/>
            <person name="Albersmeier A."/>
            <person name="Kalinowski J."/>
            <person name="Ruckert C."/>
        </authorList>
    </citation>
    <scope>NUCLEOTIDE SEQUENCE</scope>
    <source>
        <strain evidence="7">VKM B-1606</strain>
    </source>
</reference>
<evidence type="ECO:0000256" key="3">
    <source>
        <dbReference type="ARBA" id="ARBA00023002"/>
    </source>
</evidence>
<evidence type="ECO:0000256" key="2">
    <source>
        <dbReference type="ARBA" id="ARBA00022559"/>
    </source>
</evidence>
<dbReference type="SUPFAM" id="SSF52833">
    <property type="entry name" value="Thioredoxin-like"/>
    <property type="match status" value="1"/>
</dbReference>
<evidence type="ECO:0000313" key="10">
    <source>
        <dbReference type="Proteomes" id="UP001143400"/>
    </source>
</evidence>
<evidence type="ECO:0000256" key="6">
    <source>
        <dbReference type="SAM" id="SignalP"/>
    </source>
</evidence>
<keyword evidence="6" id="KW-0732">Signal</keyword>
<dbReference type="GO" id="GO:0004601">
    <property type="term" value="F:peroxidase activity"/>
    <property type="evidence" value="ECO:0007669"/>
    <property type="project" value="UniProtKB-KW"/>
</dbReference>
<protein>
    <recommendedName>
        <fullName evidence="5">Glutathione peroxidase</fullName>
    </recommendedName>
</protein>
<dbReference type="EMBL" id="JAFBCY010000001">
    <property type="protein sequence ID" value="MBM7850028.1"/>
    <property type="molecule type" value="Genomic_DNA"/>
</dbReference>
<name>A0A9W6MRM2_9HYPH</name>
<accession>A0A9W6MRM2</accession>
<keyword evidence="9" id="KW-1185">Reference proteome</keyword>
<feature type="active site" evidence="4">
    <location>
        <position position="64"/>
    </location>
</feature>
<dbReference type="CDD" id="cd00340">
    <property type="entry name" value="GSH_Peroxidase"/>
    <property type="match status" value="1"/>
</dbReference>
<keyword evidence="3 5" id="KW-0560">Oxidoreductase</keyword>
<dbReference type="InterPro" id="IPR036249">
    <property type="entry name" value="Thioredoxin-like_sf"/>
</dbReference>
<keyword evidence="2 5" id="KW-0575">Peroxidase</keyword>
<dbReference type="PIRSF" id="PIRSF000303">
    <property type="entry name" value="Glutathion_perox"/>
    <property type="match status" value="1"/>
</dbReference>
<dbReference type="Gene3D" id="3.40.30.10">
    <property type="entry name" value="Glutaredoxin"/>
    <property type="match status" value="1"/>
</dbReference>
<dbReference type="EMBL" id="BSFF01000002">
    <property type="protein sequence ID" value="GLK55319.1"/>
    <property type="molecule type" value="Genomic_DNA"/>
</dbReference>
<evidence type="ECO:0000313" key="9">
    <source>
        <dbReference type="Proteomes" id="UP000758856"/>
    </source>
</evidence>
<evidence type="ECO:0000313" key="7">
    <source>
        <dbReference type="EMBL" id="GLK55319.1"/>
    </source>
</evidence>
<dbReference type="GO" id="GO:0034599">
    <property type="term" value="P:cellular response to oxidative stress"/>
    <property type="evidence" value="ECO:0007669"/>
    <property type="project" value="TreeGrafter"/>
</dbReference>
<organism evidence="7 10">
    <name type="scientific">Methylopila capsulata</name>
    <dbReference type="NCBI Taxonomy" id="61654"/>
    <lineage>
        <taxon>Bacteria</taxon>
        <taxon>Pseudomonadati</taxon>
        <taxon>Pseudomonadota</taxon>
        <taxon>Alphaproteobacteria</taxon>
        <taxon>Hyphomicrobiales</taxon>
        <taxon>Methylopilaceae</taxon>
        <taxon>Methylopila</taxon>
    </lineage>
</organism>
<dbReference type="PANTHER" id="PTHR11592">
    <property type="entry name" value="GLUTATHIONE PEROXIDASE"/>
    <property type="match status" value="1"/>
</dbReference>
<dbReference type="PANTHER" id="PTHR11592:SF78">
    <property type="entry name" value="GLUTATHIONE PEROXIDASE"/>
    <property type="match status" value="1"/>
</dbReference>
<evidence type="ECO:0000256" key="4">
    <source>
        <dbReference type="PIRSR" id="PIRSR000303-1"/>
    </source>
</evidence>
<dbReference type="Pfam" id="PF00255">
    <property type="entry name" value="GSHPx"/>
    <property type="match status" value="1"/>
</dbReference>
<comment type="similarity">
    <text evidence="1 5">Belongs to the glutathione peroxidase family.</text>
</comment>
<dbReference type="AlphaFoldDB" id="A0A9W6MRM2"/>
<dbReference type="InterPro" id="IPR000889">
    <property type="entry name" value="Glutathione_peroxidase"/>
</dbReference>